<dbReference type="EMBL" id="CWGJ01000010">
    <property type="protein sequence ID" value="CRX37943.1"/>
    <property type="molecule type" value="Genomic_DNA"/>
</dbReference>
<dbReference type="Pfam" id="PF09945">
    <property type="entry name" value="DUF2177"/>
    <property type="match status" value="1"/>
</dbReference>
<dbReference type="RefSeq" id="WP_098037805.1">
    <property type="nucleotide sequence ID" value="NZ_CWGJ01000010.1"/>
</dbReference>
<sequence length="143" mass="16031">MNIKNETIELKVYLFSFFIIMISMLVIDGIWLAVMFKRFYAHQIGSLLKESVSLLPALLFYVLYGVALSALVVAPALKHNTGYLEVLMLGALFGMVTYGTYDLSNLATLKNWPWIVTVVDIAWGSVLAGLLSVIATFTTRIFW</sequence>
<name>A0A0H5DPL5_9BACT</name>
<protein>
    <submittedName>
        <fullName evidence="2">Conserved putative membrane protein</fullName>
    </submittedName>
</protein>
<feature type="transmembrane region" description="Helical" evidence="1">
    <location>
        <begin position="12"/>
        <end position="34"/>
    </location>
</feature>
<evidence type="ECO:0000313" key="2">
    <source>
        <dbReference type="EMBL" id="CRX37943.1"/>
    </source>
</evidence>
<keyword evidence="1" id="KW-0472">Membrane</keyword>
<keyword evidence="3" id="KW-1185">Reference proteome</keyword>
<dbReference type="OrthoDB" id="166547at2"/>
<organism evidence="2 3">
    <name type="scientific">Estrella lausannensis</name>
    <dbReference type="NCBI Taxonomy" id="483423"/>
    <lineage>
        <taxon>Bacteria</taxon>
        <taxon>Pseudomonadati</taxon>
        <taxon>Chlamydiota</taxon>
        <taxon>Chlamydiia</taxon>
        <taxon>Parachlamydiales</taxon>
        <taxon>Candidatus Criblamydiaceae</taxon>
        <taxon>Estrella</taxon>
    </lineage>
</organism>
<feature type="transmembrane region" description="Helical" evidence="1">
    <location>
        <begin position="121"/>
        <end position="142"/>
    </location>
</feature>
<keyword evidence="1" id="KW-1133">Transmembrane helix</keyword>
<dbReference type="InterPro" id="IPR018687">
    <property type="entry name" value="DUF2177_membr"/>
</dbReference>
<evidence type="ECO:0000256" key="1">
    <source>
        <dbReference type="SAM" id="Phobius"/>
    </source>
</evidence>
<accession>A0A0H5DPL5</accession>
<dbReference type="Proteomes" id="UP000220251">
    <property type="component" value="Unassembled WGS sequence"/>
</dbReference>
<gene>
    <name evidence="2" type="ORF">ELAC_0588</name>
</gene>
<keyword evidence="1" id="KW-0812">Transmembrane</keyword>
<dbReference type="AlphaFoldDB" id="A0A0H5DPL5"/>
<proteinExistence type="predicted"/>
<feature type="transmembrane region" description="Helical" evidence="1">
    <location>
        <begin position="83"/>
        <end position="101"/>
    </location>
</feature>
<feature type="transmembrane region" description="Helical" evidence="1">
    <location>
        <begin position="54"/>
        <end position="76"/>
    </location>
</feature>
<reference evidence="3" key="1">
    <citation type="submission" date="2015-06" db="EMBL/GenBank/DDBJ databases">
        <authorList>
            <person name="Bertelli C."/>
        </authorList>
    </citation>
    <scope>NUCLEOTIDE SEQUENCE [LARGE SCALE GENOMIC DNA]</scope>
    <source>
        <strain evidence="3">CRIB-30</strain>
    </source>
</reference>
<evidence type="ECO:0000313" key="3">
    <source>
        <dbReference type="Proteomes" id="UP000220251"/>
    </source>
</evidence>